<dbReference type="SUPFAM" id="SSF51905">
    <property type="entry name" value="FAD/NAD(P)-binding domain"/>
    <property type="match status" value="1"/>
</dbReference>
<comment type="function">
    <text evidence="1">Probable oxidoreductase that may play a role as regulator of mitochondrial function.</text>
</comment>
<feature type="domain" description="Amine oxidase" evidence="4">
    <location>
        <begin position="204"/>
        <end position="492"/>
    </location>
</feature>
<dbReference type="PRINTS" id="PR00419">
    <property type="entry name" value="ADXRDTASE"/>
</dbReference>
<dbReference type="Proteomes" id="UP001143307">
    <property type="component" value="Unassembled WGS sequence"/>
</dbReference>
<reference evidence="5" key="1">
    <citation type="submission" date="2019-02" db="EMBL/GenBank/DDBJ databases">
        <authorList>
            <person name="Li S.-H."/>
        </authorList>
    </citation>
    <scope>NUCLEOTIDE SEQUENCE</scope>
    <source>
        <strain evidence="5">IMCC8485</strain>
    </source>
</reference>
<name>A0ABT3SX70_9GAMM</name>
<dbReference type="Gene3D" id="3.50.50.60">
    <property type="entry name" value="FAD/NAD(P)-binding domain"/>
    <property type="match status" value="2"/>
</dbReference>
<evidence type="ECO:0000256" key="2">
    <source>
        <dbReference type="ARBA" id="ARBA00038825"/>
    </source>
</evidence>
<protein>
    <recommendedName>
        <fullName evidence="3">Pyridine nucleotide-disulfide oxidoreductase domain-containing protein 2</fullName>
    </recommendedName>
</protein>
<comment type="subunit">
    <text evidence="2">Interacts with COX5B; this interaction may contribute to localize PYROXD2 to the inner face of the inner mitochondrial membrane.</text>
</comment>
<proteinExistence type="predicted"/>
<keyword evidence="6" id="KW-1185">Reference proteome</keyword>
<dbReference type="InterPro" id="IPR036188">
    <property type="entry name" value="FAD/NAD-bd_sf"/>
</dbReference>
<comment type="caution">
    <text evidence="5">The sequence shown here is derived from an EMBL/GenBank/DDBJ whole genome shotgun (WGS) entry which is preliminary data.</text>
</comment>
<evidence type="ECO:0000313" key="5">
    <source>
        <dbReference type="EMBL" id="MCX2974520.1"/>
    </source>
</evidence>
<dbReference type="EMBL" id="SHNP01000004">
    <property type="protein sequence ID" value="MCX2974520.1"/>
    <property type="molecule type" value="Genomic_DNA"/>
</dbReference>
<sequence>MSNYDIVIIGAGHNGLACAAYLAKAGRKVLVLEANDEVGGLAATREFAPGFRASVAQTLPQLNRGLVDDLNLEKHGFKLALDAMPTVAMAPGKSPISITSGALSGANAEDSAAYPEYRRLLNKFADAINPFWHKRPPMIADGDMGDLATLGKFGWNLRRLGKDDMRELMRMIALPAQDLMDEFFQDDALKAALSWDCNIGSKLAPRSPNNAVLALLLRMSGDLTDGLPLPAGGAGGFTDALAASATSFGAEIRCGAAVEKVLIDDMSVSGVQLSNGEQVQATTVISNADPKTSFLTLLGAQHLDVQFTHRISRLRNQGYVAKLHLALDEIPKFTGLEKPAGRLMLTPSMKYIECAFDDAKYGGYANELPMEVIIPSLVDDSLAPVGKHVLSANIQYAPYAVKGGWDQHREQFLANALATLSQYSPGIESQVSAAELLTPADLEQQFNLAGGHWHHAEFAIDTWWMNRPTYGASQYTTPISGFHLCGAGAHPGGGLMGTCGANAARAILEDR</sequence>
<evidence type="ECO:0000256" key="3">
    <source>
        <dbReference type="ARBA" id="ARBA00040298"/>
    </source>
</evidence>
<organism evidence="5 6">
    <name type="scientific">Candidatus Seongchinamella marina</name>
    <dbReference type="NCBI Taxonomy" id="2518990"/>
    <lineage>
        <taxon>Bacteria</taxon>
        <taxon>Pseudomonadati</taxon>
        <taxon>Pseudomonadota</taxon>
        <taxon>Gammaproteobacteria</taxon>
        <taxon>Cellvibrionales</taxon>
        <taxon>Halieaceae</taxon>
        <taxon>Seongchinamella</taxon>
    </lineage>
</organism>
<accession>A0ABT3SX70</accession>
<gene>
    <name evidence="5" type="ORF">EYC87_13080</name>
</gene>
<dbReference type="PANTHER" id="PTHR10668">
    <property type="entry name" value="PHYTOENE DEHYDROGENASE"/>
    <property type="match status" value="1"/>
</dbReference>
<evidence type="ECO:0000259" key="4">
    <source>
        <dbReference type="Pfam" id="PF01593"/>
    </source>
</evidence>
<evidence type="ECO:0000256" key="1">
    <source>
        <dbReference type="ARBA" id="ARBA00037217"/>
    </source>
</evidence>
<evidence type="ECO:0000313" key="6">
    <source>
        <dbReference type="Proteomes" id="UP001143307"/>
    </source>
</evidence>
<dbReference type="RefSeq" id="WP_279253275.1">
    <property type="nucleotide sequence ID" value="NZ_SHNP01000004.1"/>
</dbReference>
<dbReference type="Pfam" id="PF01593">
    <property type="entry name" value="Amino_oxidase"/>
    <property type="match status" value="1"/>
</dbReference>
<dbReference type="Pfam" id="PF13450">
    <property type="entry name" value="NAD_binding_8"/>
    <property type="match status" value="1"/>
</dbReference>
<dbReference type="InterPro" id="IPR002937">
    <property type="entry name" value="Amino_oxidase"/>
</dbReference>
<dbReference type="PANTHER" id="PTHR10668:SF103">
    <property type="entry name" value="PYRIDINE NUCLEOTIDE-DISULFIDE OXIDOREDUCTASE DOMAIN-CONTAINING PROTEIN 2"/>
    <property type="match status" value="1"/>
</dbReference>